<organism evidence="2 3">
    <name type="scientific">Tropilaelaps mercedesae</name>
    <dbReference type="NCBI Taxonomy" id="418985"/>
    <lineage>
        <taxon>Eukaryota</taxon>
        <taxon>Metazoa</taxon>
        <taxon>Ecdysozoa</taxon>
        <taxon>Arthropoda</taxon>
        <taxon>Chelicerata</taxon>
        <taxon>Arachnida</taxon>
        <taxon>Acari</taxon>
        <taxon>Parasitiformes</taxon>
        <taxon>Mesostigmata</taxon>
        <taxon>Gamasina</taxon>
        <taxon>Dermanyssoidea</taxon>
        <taxon>Laelapidae</taxon>
        <taxon>Tropilaelaps</taxon>
    </lineage>
</organism>
<feature type="compositionally biased region" description="Basic residues" evidence="1">
    <location>
        <begin position="98"/>
        <end position="110"/>
    </location>
</feature>
<gene>
    <name evidence="2" type="ORF">BIW11_05320</name>
</gene>
<sequence length="202" mass="21267">MAIGAKPCETLIRSSIHLRHNVKSVPGGLPGKVVSSTFRVLRPPPEEGTHLQRTIAIRFTDAQGDDGTTGGRGRTGGGNYRAPSASSQPSGAAPNGTRLKHGVHGAHPSKHTTPSVKWTSKDKAGPPETNNVDGRDANRTFTSGGQHHIKIPVIRKFSLSGTQSEGNLIYGCRMAAKDSSIHLRRPTNSGATLNSSVSAINL</sequence>
<dbReference type="EMBL" id="MNPL01000402">
    <property type="protein sequence ID" value="OQR80057.1"/>
    <property type="molecule type" value="Genomic_DNA"/>
</dbReference>
<accession>A0A1V9Y2S3</accession>
<dbReference type="GO" id="GO:0007218">
    <property type="term" value="P:neuropeptide signaling pathway"/>
    <property type="evidence" value="ECO:0007669"/>
    <property type="project" value="UniProtKB-KW"/>
</dbReference>
<dbReference type="Proteomes" id="UP000192247">
    <property type="component" value="Unassembled WGS sequence"/>
</dbReference>
<proteinExistence type="predicted"/>
<dbReference type="InParanoid" id="A0A1V9Y2S3"/>
<keyword evidence="3" id="KW-1185">Reference proteome</keyword>
<keyword evidence="2" id="KW-0675">Receptor</keyword>
<dbReference type="AlphaFoldDB" id="A0A1V9Y2S3"/>
<feature type="region of interest" description="Disordered" evidence="1">
    <location>
        <begin position="58"/>
        <end position="144"/>
    </location>
</feature>
<comment type="caution">
    <text evidence="2">The sequence shown here is derived from an EMBL/GenBank/DDBJ whole genome shotgun (WGS) entry which is preliminary data.</text>
</comment>
<feature type="compositionally biased region" description="Low complexity" evidence="1">
    <location>
        <begin position="82"/>
        <end position="94"/>
    </location>
</feature>
<name>A0A1V9Y2S3_9ACAR</name>
<keyword evidence="2" id="KW-0527">Neuropeptide</keyword>
<evidence type="ECO:0000256" key="1">
    <source>
        <dbReference type="SAM" id="MobiDB-lite"/>
    </source>
</evidence>
<evidence type="ECO:0000313" key="2">
    <source>
        <dbReference type="EMBL" id="OQR80057.1"/>
    </source>
</evidence>
<protein>
    <submittedName>
        <fullName evidence="2">Neuropeptides capa receptor-like</fullName>
    </submittedName>
</protein>
<reference evidence="2 3" key="1">
    <citation type="journal article" date="2017" name="Gigascience">
        <title>Draft genome of the honey bee ectoparasitic mite, Tropilaelaps mercedesae, is shaped by the parasitic life history.</title>
        <authorList>
            <person name="Dong X."/>
            <person name="Armstrong S.D."/>
            <person name="Xia D."/>
            <person name="Makepeace B.L."/>
            <person name="Darby A.C."/>
            <person name="Kadowaki T."/>
        </authorList>
    </citation>
    <scope>NUCLEOTIDE SEQUENCE [LARGE SCALE GENOMIC DNA]</scope>
    <source>
        <strain evidence="2">Wuxi-XJTLU</strain>
    </source>
</reference>
<feature type="compositionally biased region" description="Gly residues" evidence="1">
    <location>
        <begin position="67"/>
        <end position="79"/>
    </location>
</feature>
<evidence type="ECO:0000313" key="3">
    <source>
        <dbReference type="Proteomes" id="UP000192247"/>
    </source>
</evidence>